<accession>A0ABY5E0U4</accession>
<dbReference type="RefSeq" id="WP_254573100.1">
    <property type="nucleotide sequence ID" value="NZ_CP098502.1"/>
</dbReference>
<evidence type="ECO:0000313" key="2">
    <source>
        <dbReference type="Proteomes" id="UP001056035"/>
    </source>
</evidence>
<protein>
    <submittedName>
        <fullName evidence="1">Uncharacterized protein</fullName>
    </submittedName>
</protein>
<organism evidence="1 2">
    <name type="scientific">Paraconexibacter antarcticus</name>
    <dbReference type="NCBI Taxonomy" id="2949664"/>
    <lineage>
        <taxon>Bacteria</taxon>
        <taxon>Bacillati</taxon>
        <taxon>Actinomycetota</taxon>
        <taxon>Thermoleophilia</taxon>
        <taxon>Solirubrobacterales</taxon>
        <taxon>Paraconexibacteraceae</taxon>
        <taxon>Paraconexibacter</taxon>
    </lineage>
</organism>
<name>A0ABY5E0U4_9ACTN</name>
<gene>
    <name evidence="1" type="ORF">NBH00_09510</name>
</gene>
<sequence>MTYDTAEARRELLDAIGDAADHIGVALADLGEAYEHVDDQTGERLEGELFRPVQTAYGRAKRAHSGFAERHDLPTRTFTAATPGHPSQGVKGFVDSAVAACGRADATLVTLQDSMKLVDVGDGELRAGLAEVRRILHEVPGRARLFVRTLGR</sequence>
<dbReference type="Proteomes" id="UP001056035">
    <property type="component" value="Chromosome"/>
</dbReference>
<keyword evidence="2" id="KW-1185">Reference proteome</keyword>
<dbReference type="EMBL" id="CP098502">
    <property type="protein sequence ID" value="UTI66429.1"/>
    <property type="molecule type" value="Genomic_DNA"/>
</dbReference>
<proteinExistence type="predicted"/>
<evidence type="ECO:0000313" key="1">
    <source>
        <dbReference type="EMBL" id="UTI66429.1"/>
    </source>
</evidence>
<reference evidence="1 2" key="1">
    <citation type="submission" date="2022-06" db="EMBL/GenBank/DDBJ databases">
        <title>Paraconexibacter antarcticus.</title>
        <authorList>
            <person name="Kim C.S."/>
        </authorList>
    </citation>
    <scope>NUCLEOTIDE SEQUENCE [LARGE SCALE GENOMIC DNA]</scope>
    <source>
        <strain evidence="1 2">02-257</strain>
    </source>
</reference>